<feature type="domain" description="F-box" evidence="1">
    <location>
        <begin position="43"/>
        <end position="94"/>
    </location>
</feature>
<protein>
    <recommendedName>
        <fullName evidence="1">F-box domain-containing protein</fullName>
    </recommendedName>
</protein>
<dbReference type="Gene3D" id="1.20.1280.50">
    <property type="match status" value="1"/>
</dbReference>
<dbReference type="Proteomes" id="UP000567179">
    <property type="component" value="Unassembled WGS sequence"/>
</dbReference>
<proteinExistence type="predicted"/>
<keyword evidence="3" id="KW-1185">Reference proteome</keyword>
<sequence>MVSEVPYREAQMLIDEEIATLRAQAQKAESLLIARRNAVAPAAKLPNEVLVDIFLLSRDTSEPGARDWLPVCQICRHWRLVAVGTASLWTQIYVRSLAFTVLMLKRSQQAPLEIHFPLHRWRSSSYRAATVTAVIRQIARIRTLSFVEQDASILEVAHEELARIHLDAGILENLTVHIRDTEAADHQLGLALEVFRTTNGRLRALSLSNLQLLGWNTLLSVASGLRQLTLREVDTAAPISGARFSEVLRQMVNLEKLSLSFDDIQLHQYTAPTARTPAAARLKPIDLPWLKSLEIRSRSRLEPVEAFLVHASYPRLQNLCITCGDSENRTDYATVIRAMASSIRKGGFGTPEVLKIFGDRFFVSPALGVGSPYVDVFLPLTTDLRGEETDVAIVMDILACLVPQSPPNSDAVSSLRNLYLGNLLLPADDFIHLFGYLPHLESIEVFGELALVLFEALAITSLPDQDLAPNSPIAFSKLQTITWQRMVEYVQDYQMQSVVFDAFYGCLLARRDRGAAILTLDLVGSKRLNMYQADKLKEVVDNVVVRQW</sequence>
<accession>A0A8H5F6V9</accession>
<evidence type="ECO:0000259" key="1">
    <source>
        <dbReference type="Pfam" id="PF12937"/>
    </source>
</evidence>
<dbReference type="OrthoDB" id="2884925at2759"/>
<dbReference type="AlphaFoldDB" id="A0A8H5F6V9"/>
<evidence type="ECO:0000313" key="2">
    <source>
        <dbReference type="EMBL" id="KAF5325438.1"/>
    </source>
</evidence>
<dbReference type="Pfam" id="PF12937">
    <property type="entry name" value="F-box-like"/>
    <property type="match status" value="1"/>
</dbReference>
<reference evidence="2 3" key="1">
    <citation type="journal article" date="2020" name="ISME J.">
        <title>Uncovering the hidden diversity of litter-decomposition mechanisms in mushroom-forming fungi.</title>
        <authorList>
            <person name="Floudas D."/>
            <person name="Bentzer J."/>
            <person name="Ahren D."/>
            <person name="Johansson T."/>
            <person name="Persson P."/>
            <person name="Tunlid A."/>
        </authorList>
    </citation>
    <scope>NUCLEOTIDE SEQUENCE [LARGE SCALE GENOMIC DNA]</scope>
    <source>
        <strain evidence="2 3">CBS 101986</strain>
    </source>
</reference>
<dbReference type="InterPro" id="IPR001810">
    <property type="entry name" value="F-box_dom"/>
</dbReference>
<comment type="caution">
    <text evidence="2">The sequence shown here is derived from an EMBL/GenBank/DDBJ whole genome shotgun (WGS) entry which is preliminary data.</text>
</comment>
<dbReference type="InterPro" id="IPR032675">
    <property type="entry name" value="LRR_dom_sf"/>
</dbReference>
<name>A0A8H5F6V9_9AGAR</name>
<gene>
    <name evidence="2" type="ORF">D9619_010049</name>
</gene>
<organism evidence="2 3">
    <name type="scientific">Psilocybe cf. subviscida</name>
    <dbReference type="NCBI Taxonomy" id="2480587"/>
    <lineage>
        <taxon>Eukaryota</taxon>
        <taxon>Fungi</taxon>
        <taxon>Dikarya</taxon>
        <taxon>Basidiomycota</taxon>
        <taxon>Agaricomycotina</taxon>
        <taxon>Agaricomycetes</taxon>
        <taxon>Agaricomycetidae</taxon>
        <taxon>Agaricales</taxon>
        <taxon>Agaricineae</taxon>
        <taxon>Strophariaceae</taxon>
        <taxon>Psilocybe</taxon>
    </lineage>
</organism>
<dbReference type="EMBL" id="JAACJJ010000015">
    <property type="protein sequence ID" value="KAF5325438.1"/>
    <property type="molecule type" value="Genomic_DNA"/>
</dbReference>
<dbReference type="Gene3D" id="3.80.10.10">
    <property type="entry name" value="Ribonuclease Inhibitor"/>
    <property type="match status" value="1"/>
</dbReference>
<evidence type="ECO:0000313" key="3">
    <source>
        <dbReference type="Proteomes" id="UP000567179"/>
    </source>
</evidence>